<dbReference type="SUPFAM" id="SSF52172">
    <property type="entry name" value="CheY-like"/>
    <property type="match status" value="1"/>
</dbReference>
<dbReference type="STRING" id="427683.A5481_15795"/>
<keyword evidence="3" id="KW-0808">Transferase</keyword>
<dbReference type="AlphaFoldDB" id="A0A179SC19"/>
<keyword evidence="3" id="KW-0418">Kinase</keyword>
<proteinExistence type="predicted"/>
<dbReference type="PROSITE" id="PS50110">
    <property type="entry name" value="RESPONSE_REGULATORY"/>
    <property type="match status" value="1"/>
</dbReference>
<dbReference type="GO" id="GO:0000160">
    <property type="term" value="P:phosphorelay signal transduction system"/>
    <property type="evidence" value="ECO:0007669"/>
    <property type="project" value="InterPro"/>
</dbReference>
<dbReference type="Gene3D" id="3.40.50.2300">
    <property type="match status" value="1"/>
</dbReference>
<evidence type="ECO:0000313" key="4">
    <source>
        <dbReference type="Proteomes" id="UP000078316"/>
    </source>
</evidence>
<evidence type="ECO:0000313" key="3">
    <source>
        <dbReference type="EMBL" id="OAS23911.1"/>
    </source>
</evidence>
<dbReference type="Proteomes" id="UP000078316">
    <property type="component" value="Unassembled WGS sequence"/>
</dbReference>
<accession>A0A179SC19</accession>
<evidence type="ECO:0000256" key="1">
    <source>
        <dbReference type="PROSITE-ProRule" id="PRU00169"/>
    </source>
</evidence>
<protein>
    <submittedName>
        <fullName evidence="3">Histidine kinase</fullName>
    </submittedName>
</protein>
<feature type="modified residue" description="4-aspartylphosphate" evidence="1">
    <location>
        <position position="61"/>
    </location>
</feature>
<dbReference type="RefSeq" id="WP_048435281.1">
    <property type="nucleotide sequence ID" value="NZ_LWHQ01000028.1"/>
</dbReference>
<gene>
    <name evidence="3" type="ORF">A5481_15795</name>
</gene>
<dbReference type="Pfam" id="PF00072">
    <property type="entry name" value="Response_reg"/>
    <property type="match status" value="1"/>
</dbReference>
<evidence type="ECO:0000259" key="2">
    <source>
        <dbReference type="PROSITE" id="PS50110"/>
    </source>
</evidence>
<keyword evidence="1" id="KW-0597">Phosphoprotein</keyword>
<dbReference type="InterPro" id="IPR001789">
    <property type="entry name" value="Sig_transdc_resp-reg_receiver"/>
</dbReference>
<dbReference type="EMBL" id="LWHQ01000028">
    <property type="protein sequence ID" value="OAS23911.1"/>
    <property type="molecule type" value="Genomic_DNA"/>
</dbReference>
<dbReference type="InterPro" id="IPR011006">
    <property type="entry name" value="CheY-like_superfamily"/>
</dbReference>
<reference evidence="3 4" key="1">
    <citation type="submission" date="2016-04" db="EMBL/GenBank/DDBJ databases">
        <authorList>
            <person name="Evans L.H."/>
            <person name="Alamgir A."/>
            <person name="Owens N."/>
            <person name="Weber N.D."/>
            <person name="Virtaneva K."/>
            <person name="Barbian K."/>
            <person name="Babar A."/>
            <person name="Rosenke K."/>
        </authorList>
    </citation>
    <scope>NUCLEOTIDE SEQUENCE [LARGE SCALE GENOMIC DNA]</scope>
    <source>
        <strain evidence="3 4">PMB02</strain>
    </source>
</reference>
<comment type="caution">
    <text evidence="3">The sequence shown here is derived from an EMBL/GenBank/DDBJ whole genome shotgun (WGS) entry which is preliminary data.</text>
</comment>
<organism evidence="3 4">
    <name type="scientific">Methylobacterium platani</name>
    <dbReference type="NCBI Taxonomy" id="427683"/>
    <lineage>
        <taxon>Bacteria</taxon>
        <taxon>Pseudomonadati</taxon>
        <taxon>Pseudomonadota</taxon>
        <taxon>Alphaproteobacteria</taxon>
        <taxon>Hyphomicrobiales</taxon>
        <taxon>Methylobacteriaceae</taxon>
        <taxon>Methylobacterium</taxon>
    </lineage>
</organism>
<feature type="domain" description="Response regulatory" evidence="2">
    <location>
        <begin position="11"/>
        <end position="123"/>
    </location>
</feature>
<dbReference type="GO" id="GO:0016301">
    <property type="term" value="F:kinase activity"/>
    <property type="evidence" value="ECO:0007669"/>
    <property type="project" value="UniProtKB-KW"/>
</dbReference>
<sequence>MTIEGTERRPIVLLIEDEPILMMALSDLIEEAGCAVVEATTTVKAIRILEARMDIRVVVADLDMRGSAMGLKLAALIRDRWPPMELILTGAVKPELANIPARGVFHDKPFNHAGIVESIRAFTSNGQL</sequence>
<name>A0A179SC19_9HYPH</name>
<dbReference type="OrthoDB" id="9784719at2"/>